<organism evidence="1 2">
    <name type="scientific">Adiantum capillus-veneris</name>
    <name type="common">Maidenhair fern</name>
    <dbReference type="NCBI Taxonomy" id="13818"/>
    <lineage>
        <taxon>Eukaryota</taxon>
        <taxon>Viridiplantae</taxon>
        <taxon>Streptophyta</taxon>
        <taxon>Embryophyta</taxon>
        <taxon>Tracheophyta</taxon>
        <taxon>Polypodiopsida</taxon>
        <taxon>Polypodiidae</taxon>
        <taxon>Polypodiales</taxon>
        <taxon>Pteridineae</taxon>
        <taxon>Pteridaceae</taxon>
        <taxon>Vittarioideae</taxon>
        <taxon>Adiantum</taxon>
    </lineage>
</organism>
<dbReference type="AlphaFoldDB" id="A0A9D4ZEE0"/>
<proteinExistence type="predicted"/>
<comment type="caution">
    <text evidence="1">The sequence shown here is derived from an EMBL/GenBank/DDBJ whole genome shotgun (WGS) entry which is preliminary data.</text>
</comment>
<name>A0A9D4ZEE0_ADICA</name>
<evidence type="ECO:0000313" key="1">
    <source>
        <dbReference type="EMBL" id="KAI5069581.1"/>
    </source>
</evidence>
<dbReference type="EMBL" id="JABFUD020000015">
    <property type="protein sequence ID" value="KAI5069581.1"/>
    <property type="molecule type" value="Genomic_DNA"/>
</dbReference>
<gene>
    <name evidence="1" type="ORF">GOP47_0015882</name>
</gene>
<dbReference type="Proteomes" id="UP000886520">
    <property type="component" value="Chromosome 15"/>
</dbReference>
<reference evidence="1" key="1">
    <citation type="submission" date="2021-01" db="EMBL/GenBank/DDBJ databases">
        <title>Adiantum capillus-veneris genome.</title>
        <authorList>
            <person name="Fang Y."/>
            <person name="Liao Q."/>
        </authorList>
    </citation>
    <scope>NUCLEOTIDE SEQUENCE</scope>
    <source>
        <strain evidence="1">H3</strain>
        <tissue evidence="1">Leaf</tissue>
    </source>
</reference>
<accession>A0A9D4ZEE0</accession>
<keyword evidence="2" id="KW-1185">Reference proteome</keyword>
<sequence>MVADACKGGALPGVLCGIGYGSFVQPSSYPHYDVFYEVFYDAMEPHSQRHVEKGIGGCQSGAILGSTIENNQGHVRDSLIVGNQSHRWPSKKNL</sequence>
<protein>
    <submittedName>
        <fullName evidence="1">Uncharacterized protein</fullName>
    </submittedName>
</protein>
<evidence type="ECO:0000313" key="2">
    <source>
        <dbReference type="Proteomes" id="UP000886520"/>
    </source>
</evidence>